<evidence type="ECO:0000256" key="1">
    <source>
        <dbReference type="ARBA" id="ARBA00022737"/>
    </source>
</evidence>
<dbReference type="Gene3D" id="1.25.40.10">
    <property type="entry name" value="Tetratricopeptide repeat domain"/>
    <property type="match status" value="2"/>
</dbReference>
<sequence length="727" mass="85498">MDEKFLNKQYTYINTLLQQKRLKDAISELESTFWEAPKDELNNIKMPYQYMLQYMLEGAQDPQRYTLYNKLVKDTLEYTDKVFCKELDKVSSNTYHRKRREESDKINSSTYLGLLKTLEGFKDELAVGDLINDEEKLNTVLARHEKALSDLFLKAWLSDTWSVADKEEASSFLESNLLIESDLSLFISAVTLASIQYFDAKKVSWLIDAYNKQSIFASPRALVGLVMIIHLQNERLSYYPELNAKISFLLEDPKVENLINSIYLQLLQAQETEKIDKRMREEIIPGMIKNASSLKDLKFGFEEGEDELNDHNPDWANSFENSEADKMMKEMANLQMEGADIYMSSFSMLKGYPFFYSIQNWFYPFEKNHSSVYNEFGGKDYKGSIVDLILNSGMFCNSDKYSLCFTFLHFPKMQRDLMLSQLTEQQMGGLEDEQKSMHLKELSKKPQIISNQYIHDLYRFYKLYRDHRDFKSIFSETLKFQELPQFNFLKKNSTYLFQIADFFLKNEHYDRAIEIYEVLKETNDFSFDLFQKKGYCHQKLKQYDQAITAYIKADMIKADNIWTNSHLAICYRATEQYDKALYYYQAVEKVQPENLSTLFYIGMCYTSMEQYDKALQYFFKMDFIKNNNKKAWRAIGWCSFISGKGKQAQRYYQKILNNKPLAIDYLNAGHVEWALGNLKKTVECYKQAIKGYGSKNEFIQFIEKDKPSLIKQGIPEADIPLLIDLLD</sequence>
<dbReference type="HOGENOM" id="CLU_022117_0_0_10"/>
<reference evidence="4 5" key="1">
    <citation type="journal article" date="2011" name="Stand. Genomic Sci.">
        <title>Non-contiguous finished genome sequence of Bacteroides coprosuis type strain (PC139).</title>
        <authorList>
            <person name="Land M."/>
            <person name="Held B."/>
            <person name="Gronow S."/>
            <person name="Abt B."/>
            <person name="Lucas S."/>
            <person name="Del Rio T.G."/>
            <person name="Nolan M."/>
            <person name="Tice H."/>
            <person name="Cheng J.F."/>
            <person name="Pitluck S."/>
            <person name="Liolios K."/>
            <person name="Pagani I."/>
            <person name="Ivanova N."/>
            <person name="Mavromatis K."/>
            <person name="Mikhailova N."/>
            <person name="Pati A."/>
            <person name="Tapia R."/>
            <person name="Han C."/>
            <person name="Goodwin L."/>
            <person name="Chen A."/>
            <person name="Palaniappan K."/>
            <person name="Hauser L."/>
            <person name="Brambilla E.M."/>
            <person name="Rohde M."/>
            <person name="Goker M."/>
            <person name="Detter J.C."/>
            <person name="Woyke T."/>
            <person name="Bristow J."/>
            <person name="Eisen J.A."/>
            <person name="Markowitz V."/>
            <person name="Hugenholtz P."/>
            <person name="Kyrpides N.C."/>
            <person name="Klenk H.P."/>
            <person name="Lapidus A."/>
        </authorList>
    </citation>
    <scope>NUCLEOTIDE SEQUENCE [LARGE SCALE GENOMIC DNA]</scope>
    <source>
        <strain evidence="4 5">DSM 18011</strain>
    </source>
</reference>
<dbReference type="STRING" id="679937.Bcop_2245"/>
<dbReference type="eggNOG" id="COG0457">
    <property type="taxonomic scope" value="Bacteria"/>
</dbReference>
<keyword evidence="5" id="KW-1185">Reference proteome</keyword>
<dbReference type="SUPFAM" id="SSF48452">
    <property type="entry name" value="TPR-like"/>
    <property type="match status" value="1"/>
</dbReference>
<evidence type="ECO:0000256" key="3">
    <source>
        <dbReference type="PROSITE-ProRule" id="PRU00339"/>
    </source>
</evidence>
<dbReference type="AlphaFoldDB" id="F3ZUF9"/>
<protein>
    <submittedName>
        <fullName evidence="4">Tetratricopeptide TPR_1 repeat-containing protein</fullName>
    </submittedName>
</protein>
<dbReference type="PANTHER" id="PTHR44943:SF8">
    <property type="entry name" value="TPR REPEAT-CONTAINING PROTEIN MJ0263"/>
    <property type="match status" value="1"/>
</dbReference>
<proteinExistence type="predicted"/>
<dbReference type="InterPro" id="IPR051685">
    <property type="entry name" value="Ycf3/AcsC/BcsC/TPR_MFPF"/>
</dbReference>
<evidence type="ECO:0000313" key="5">
    <source>
        <dbReference type="Proteomes" id="UP000018439"/>
    </source>
</evidence>
<dbReference type="SMART" id="SM00028">
    <property type="entry name" value="TPR"/>
    <property type="match status" value="5"/>
</dbReference>
<evidence type="ECO:0000313" key="4">
    <source>
        <dbReference type="EMBL" id="EGJ72407.1"/>
    </source>
</evidence>
<dbReference type="PROSITE" id="PS50005">
    <property type="entry name" value="TPR"/>
    <property type="match status" value="2"/>
</dbReference>
<keyword evidence="2 3" id="KW-0802">TPR repeat</keyword>
<feature type="repeat" description="TPR" evidence="3">
    <location>
        <begin position="595"/>
        <end position="628"/>
    </location>
</feature>
<dbReference type="OrthoDB" id="1108959at2"/>
<gene>
    <name evidence="4" type="ORF">Bcop_2245</name>
</gene>
<dbReference type="Pfam" id="PF13181">
    <property type="entry name" value="TPR_8"/>
    <property type="match status" value="2"/>
</dbReference>
<dbReference type="EMBL" id="CM001167">
    <property type="protein sequence ID" value="EGJ72407.1"/>
    <property type="molecule type" value="Genomic_DNA"/>
</dbReference>
<dbReference type="InterPro" id="IPR011990">
    <property type="entry name" value="TPR-like_helical_dom_sf"/>
</dbReference>
<organism evidence="4 5">
    <name type="scientific">Bacteroides coprosuis DSM 18011</name>
    <dbReference type="NCBI Taxonomy" id="679937"/>
    <lineage>
        <taxon>Bacteria</taxon>
        <taxon>Pseudomonadati</taxon>
        <taxon>Bacteroidota</taxon>
        <taxon>Bacteroidia</taxon>
        <taxon>Bacteroidales</taxon>
        <taxon>Bacteroidaceae</taxon>
        <taxon>Bacteroides</taxon>
    </lineage>
</organism>
<keyword evidence="1" id="KW-0677">Repeat</keyword>
<dbReference type="PANTHER" id="PTHR44943">
    <property type="entry name" value="CELLULOSE SYNTHASE OPERON PROTEIN C"/>
    <property type="match status" value="1"/>
</dbReference>
<accession>F3ZUF9</accession>
<name>F3ZUF9_9BACE</name>
<dbReference type="Proteomes" id="UP000018439">
    <property type="component" value="Chromosome"/>
</dbReference>
<feature type="repeat" description="TPR" evidence="3">
    <location>
        <begin position="561"/>
        <end position="594"/>
    </location>
</feature>
<evidence type="ECO:0000256" key="2">
    <source>
        <dbReference type="ARBA" id="ARBA00022803"/>
    </source>
</evidence>
<dbReference type="InterPro" id="IPR019734">
    <property type="entry name" value="TPR_rpt"/>
</dbReference>